<name>A0A9D2L7U5_9FIRM</name>
<comment type="caution">
    <text evidence="2">The sequence shown here is derived from an EMBL/GenBank/DDBJ whole genome shotgun (WGS) entry which is preliminary data.</text>
</comment>
<evidence type="ECO:0000313" key="3">
    <source>
        <dbReference type="Proteomes" id="UP000886804"/>
    </source>
</evidence>
<protein>
    <submittedName>
        <fullName evidence="2">Uncharacterized protein</fullName>
    </submittedName>
</protein>
<proteinExistence type="predicted"/>
<keyword evidence="1" id="KW-1133">Transmembrane helix</keyword>
<evidence type="ECO:0000256" key="1">
    <source>
        <dbReference type="SAM" id="Phobius"/>
    </source>
</evidence>
<dbReference type="AlphaFoldDB" id="A0A9D2L7U5"/>
<dbReference type="EMBL" id="DWYS01000076">
    <property type="protein sequence ID" value="HJB07486.1"/>
    <property type="molecule type" value="Genomic_DNA"/>
</dbReference>
<organism evidence="2 3">
    <name type="scientific">Candidatus Enterocloster faecavium</name>
    <dbReference type="NCBI Taxonomy" id="2838560"/>
    <lineage>
        <taxon>Bacteria</taxon>
        <taxon>Bacillati</taxon>
        <taxon>Bacillota</taxon>
        <taxon>Clostridia</taxon>
        <taxon>Lachnospirales</taxon>
        <taxon>Lachnospiraceae</taxon>
        <taxon>Enterocloster</taxon>
    </lineage>
</organism>
<keyword evidence="1" id="KW-0812">Transmembrane</keyword>
<accession>A0A9D2L7U5</accession>
<sequence>MVQKKNNYLKSIIRFLIQVGVAAALLMGFSIFHGGMYLIGVPKADEVQYVTVSYPEVADGEKKITDREQIRLAVQLTGFLRYSLLKEADGGESPMITITYYRENQPAITVSANRNTVWWKGKSHVIRDPDMFVNLAEGIFFLEDLPES</sequence>
<evidence type="ECO:0000313" key="2">
    <source>
        <dbReference type="EMBL" id="HJB07486.1"/>
    </source>
</evidence>
<keyword evidence="1" id="KW-0472">Membrane</keyword>
<gene>
    <name evidence="2" type="ORF">H9716_06410</name>
</gene>
<feature type="transmembrane region" description="Helical" evidence="1">
    <location>
        <begin position="12"/>
        <end position="39"/>
    </location>
</feature>
<dbReference type="Proteomes" id="UP000886804">
    <property type="component" value="Unassembled WGS sequence"/>
</dbReference>
<reference evidence="2" key="1">
    <citation type="journal article" date="2021" name="PeerJ">
        <title>Extensive microbial diversity within the chicken gut microbiome revealed by metagenomics and culture.</title>
        <authorList>
            <person name="Gilroy R."/>
            <person name="Ravi A."/>
            <person name="Getino M."/>
            <person name="Pursley I."/>
            <person name="Horton D.L."/>
            <person name="Alikhan N.F."/>
            <person name="Baker D."/>
            <person name="Gharbi K."/>
            <person name="Hall N."/>
            <person name="Watson M."/>
            <person name="Adriaenssens E.M."/>
            <person name="Foster-Nyarko E."/>
            <person name="Jarju S."/>
            <person name="Secka A."/>
            <person name="Antonio M."/>
            <person name="Oren A."/>
            <person name="Chaudhuri R.R."/>
            <person name="La Ragione R."/>
            <person name="Hildebrand F."/>
            <person name="Pallen M.J."/>
        </authorList>
    </citation>
    <scope>NUCLEOTIDE SEQUENCE</scope>
    <source>
        <strain evidence="2">CHK188-4685</strain>
    </source>
</reference>
<reference evidence="2" key="2">
    <citation type="submission" date="2021-04" db="EMBL/GenBank/DDBJ databases">
        <authorList>
            <person name="Gilroy R."/>
        </authorList>
    </citation>
    <scope>NUCLEOTIDE SEQUENCE</scope>
    <source>
        <strain evidence="2">CHK188-4685</strain>
    </source>
</reference>